<keyword evidence="3" id="KW-0808">Transferase</keyword>
<protein>
    <submittedName>
        <fullName evidence="3">C45 family autoproteolytic acyltransferase/hydrolase</fullName>
    </submittedName>
</protein>
<keyword evidence="4" id="KW-1185">Reference proteome</keyword>
<dbReference type="InterPro" id="IPR005079">
    <property type="entry name" value="Peptidase_C45_hydrolase"/>
</dbReference>
<dbReference type="NCBIfam" id="NF040521">
    <property type="entry name" value="C45_proenzyme"/>
    <property type="match status" value="1"/>
</dbReference>
<evidence type="ECO:0000313" key="4">
    <source>
        <dbReference type="Proteomes" id="UP001223978"/>
    </source>
</evidence>
<name>A0ABT6SB26_9ACTN</name>
<dbReference type="InterPro" id="IPR047794">
    <property type="entry name" value="C45_proenzyme-like"/>
</dbReference>
<organism evidence="3 4">
    <name type="scientific">Streptomyces cavernicola</name>
    <dbReference type="NCBI Taxonomy" id="3043613"/>
    <lineage>
        <taxon>Bacteria</taxon>
        <taxon>Bacillati</taxon>
        <taxon>Actinomycetota</taxon>
        <taxon>Actinomycetes</taxon>
        <taxon>Kitasatosporales</taxon>
        <taxon>Streptomycetaceae</taxon>
        <taxon>Streptomyces</taxon>
    </lineage>
</organism>
<proteinExistence type="predicted"/>
<dbReference type="GO" id="GO:0016746">
    <property type="term" value="F:acyltransferase activity"/>
    <property type="evidence" value="ECO:0007669"/>
    <property type="project" value="UniProtKB-KW"/>
</dbReference>
<reference evidence="3 4" key="1">
    <citation type="submission" date="2023-05" db="EMBL/GenBank/DDBJ databases">
        <title>Draft genome sequence of Streptomyces sp. B-S-A6 isolated from a cave soil in Thailand.</title>
        <authorList>
            <person name="Chamroensaksri N."/>
            <person name="Muangham S."/>
        </authorList>
    </citation>
    <scope>NUCLEOTIDE SEQUENCE [LARGE SCALE GENOMIC DNA]</scope>
    <source>
        <strain evidence="3 4">B-S-A6</strain>
    </source>
</reference>
<keyword evidence="3" id="KW-0012">Acyltransferase</keyword>
<feature type="region of interest" description="Disordered" evidence="1">
    <location>
        <begin position="1"/>
        <end position="20"/>
    </location>
</feature>
<dbReference type="Gene3D" id="3.60.60.10">
    <property type="entry name" value="Penicillin V Acylase, Chain A"/>
    <property type="match status" value="1"/>
</dbReference>
<sequence>MTSPDTNPDTNPSALPGRVEHPIDRPAERLHIAVDAPDAFARGAARGERLRATLPGGIAGYDRFFELGGISPQQARDDAERALDVVGAFRPQARAEIEGIAHGAGVDTWRVAALNARTEILARSSTVPPGECSTIVRRLARPDMGEARTFGIQTWDWHVKLNPFWHTLESRGGAHDFVGITEHGILAKIGVNSAGLALHFNILGHRADGVGGIPMHVLAALVLEEAGSVREALELIRSAPVASSGSFSLFDPDEAVLLDLSPDGVFPVDLAPEHGTLVRTNHFLTPTPAAQEKSWLYQPDSGRRYDLIRDRLAASTPPATPDDLVAFLRSGAGEAPLTCIPDMSLPQGERWAGLATVILEPAARTARVLDGTPVDADTRPWRRLSA</sequence>
<comment type="caution">
    <text evidence="3">The sequence shown here is derived from an EMBL/GenBank/DDBJ whole genome shotgun (WGS) entry which is preliminary data.</text>
</comment>
<dbReference type="EMBL" id="JASCIQ010000014">
    <property type="protein sequence ID" value="MDI3405159.1"/>
    <property type="molecule type" value="Genomic_DNA"/>
</dbReference>
<evidence type="ECO:0000313" key="3">
    <source>
        <dbReference type="EMBL" id="MDI3405159.1"/>
    </source>
</evidence>
<accession>A0ABT6SB26</accession>
<dbReference type="InterPro" id="IPR047801">
    <property type="entry name" value="Peptidase_C45"/>
</dbReference>
<evidence type="ECO:0000256" key="1">
    <source>
        <dbReference type="SAM" id="MobiDB-lite"/>
    </source>
</evidence>
<gene>
    <name evidence="3" type="ORF">QIS96_15195</name>
</gene>
<dbReference type="Proteomes" id="UP001223978">
    <property type="component" value="Unassembled WGS sequence"/>
</dbReference>
<dbReference type="PANTHER" id="PTHR34180:SF1">
    <property type="entry name" value="BETA-ALANYL-DOPAMINE_CARCININE HYDROLASE"/>
    <property type="match status" value="1"/>
</dbReference>
<dbReference type="Pfam" id="PF03417">
    <property type="entry name" value="AAT"/>
    <property type="match status" value="1"/>
</dbReference>
<evidence type="ECO:0000259" key="2">
    <source>
        <dbReference type="Pfam" id="PF03417"/>
    </source>
</evidence>
<dbReference type="RefSeq" id="WP_282543105.1">
    <property type="nucleotide sequence ID" value="NZ_JASCIQ010000014.1"/>
</dbReference>
<feature type="domain" description="Peptidase C45 hydrolase" evidence="2">
    <location>
        <begin position="148"/>
        <end position="367"/>
    </location>
</feature>
<dbReference type="Gene3D" id="1.10.10.2120">
    <property type="match status" value="1"/>
</dbReference>
<feature type="compositionally biased region" description="Polar residues" evidence="1">
    <location>
        <begin position="1"/>
        <end position="13"/>
    </location>
</feature>
<dbReference type="PANTHER" id="PTHR34180">
    <property type="entry name" value="PEPTIDASE C45"/>
    <property type="match status" value="1"/>
</dbReference>